<name>A0A0J6I9E7_COCPO</name>
<reference evidence="3 4" key="1">
    <citation type="submission" date="2007-06" db="EMBL/GenBank/DDBJ databases">
        <title>The Genome Sequence of Coccidioides posadasii RMSCC_3488.</title>
        <authorList>
            <consortium name="Coccidioides Genome Resources Consortium"/>
            <consortium name="The Broad Institute Genome Sequencing Platform"/>
            <person name="Henn M.R."/>
            <person name="Sykes S."/>
            <person name="Young S."/>
            <person name="Jaffe D."/>
            <person name="Berlin A."/>
            <person name="Alvarez P."/>
            <person name="Butler J."/>
            <person name="Gnerre S."/>
            <person name="Grabherr M."/>
            <person name="Mauceli E."/>
            <person name="Brockman W."/>
            <person name="Kodira C."/>
            <person name="Alvarado L."/>
            <person name="Zeng Q."/>
            <person name="Crawford M."/>
            <person name="Antoine C."/>
            <person name="Devon K."/>
            <person name="Galgiani J."/>
            <person name="Orsborn K."/>
            <person name="Lewis M.L."/>
            <person name="Nusbaum C."/>
            <person name="Galagan J."/>
            <person name="Birren B."/>
        </authorList>
    </citation>
    <scope>NUCLEOTIDE SEQUENCE [LARGE SCALE GENOMIC DNA]</scope>
    <source>
        <strain evidence="3 4">RMSCC 3488</strain>
    </source>
</reference>
<feature type="domain" description="DUF6699" evidence="2">
    <location>
        <begin position="59"/>
        <end position="125"/>
    </location>
</feature>
<dbReference type="Proteomes" id="UP000054567">
    <property type="component" value="Unassembled WGS sequence"/>
</dbReference>
<proteinExistence type="predicted"/>
<evidence type="ECO:0000313" key="3">
    <source>
        <dbReference type="EMBL" id="KMM68212.1"/>
    </source>
</evidence>
<reference evidence="4" key="3">
    <citation type="journal article" date="2010" name="Genome Res.">
        <title>Population genomic sequencing of Coccidioides fungi reveals recent hybridization and transposon control.</title>
        <authorList>
            <person name="Neafsey D.E."/>
            <person name="Barker B.M."/>
            <person name="Sharpton T.J."/>
            <person name="Stajich J.E."/>
            <person name="Park D.J."/>
            <person name="Whiston E."/>
            <person name="Hung C.-Y."/>
            <person name="McMahan C."/>
            <person name="White J."/>
            <person name="Sykes S."/>
            <person name="Heiman D."/>
            <person name="Young S."/>
            <person name="Zeng Q."/>
            <person name="Abouelleil A."/>
            <person name="Aftuck L."/>
            <person name="Bessette D."/>
            <person name="Brown A."/>
            <person name="FitzGerald M."/>
            <person name="Lui A."/>
            <person name="Macdonald J.P."/>
            <person name="Priest M."/>
            <person name="Orbach M.J."/>
            <person name="Galgiani J.N."/>
            <person name="Kirkland T.N."/>
            <person name="Cole G.T."/>
            <person name="Birren B.W."/>
            <person name="Henn M.R."/>
            <person name="Taylor J.W."/>
            <person name="Rounsley S.D."/>
        </authorList>
    </citation>
    <scope>NUCLEOTIDE SEQUENCE [LARGE SCALE GENOMIC DNA]</scope>
    <source>
        <strain evidence="4">RMSCC 3488</strain>
    </source>
</reference>
<accession>A0A0J6I9E7</accession>
<gene>
    <name evidence="3" type="ORF">CPAG_04543</name>
</gene>
<sequence>MSEPLTKVDSAVAGLSTSPSEGKKASKRVTQDNGVMNINDLEKEGIELQIAPETQKLNWKLNTSPASLDEKDTLKKLLTTPPVKKIDLHFPLGLQVTARNLKGVTIKDALDAIYKQFKKKADDELDNPILAGFEWDKEESWTRLIVHQKKEGAPVSKKAKKKGEA</sequence>
<feature type="region of interest" description="Disordered" evidence="1">
    <location>
        <begin position="1"/>
        <end position="31"/>
    </location>
</feature>
<dbReference type="EMBL" id="DS268110">
    <property type="protein sequence ID" value="KMM68212.1"/>
    <property type="molecule type" value="Genomic_DNA"/>
</dbReference>
<dbReference type="VEuPathDB" id="FungiDB:CPAG_04543"/>
<dbReference type="AlphaFoldDB" id="A0A0J6I9E7"/>
<organism evidence="3 4">
    <name type="scientific">Coccidioides posadasii RMSCC 3488</name>
    <dbReference type="NCBI Taxonomy" id="454284"/>
    <lineage>
        <taxon>Eukaryota</taxon>
        <taxon>Fungi</taxon>
        <taxon>Dikarya</taxon>
        <taxon>Ascomycota</taxon>
        <taxon>Pezizomycotina</taxon>
        <taxon>Eurotiomycetes</taxon>
        <taxon>Eurotiomycetidae</taxon>
        <taxon>Onygenales</taxon>
        <taxon>Onygenaceae</taxon>
        <taxon>Coccidioides</taxon>
    </lineage>
</organism>
<evidence type="ECO:0000259" key="2">
    <source>
        <dbReference type="Pfam" id="PF20415"/>
    </source>
</evidence>
<protein>
    <recommendedName>
        <fullName evidence="2">DUF6699 domain-containing protein</fullName>
    </recommendedName>
</protein>
<dbReference type="InterPro" id="IPR046522">
    <property type="entry name" value="DUF6699"/>
</dbReference>
<evidence type="ECO:0000313" key="4">
    <source>
        <dbReference type="Proteomes" id="UP000054567"/>
    </source>
</evidence>
<reference evidence="4" key="2">
    <citation type="journal article" date="2009" name="Genome Res.">
        <title>Comparative genomic analyses of the human fungal pathogens Coccidioides and their relatives.</title>
        <authorList>
            <person name="Sharpton T.J."/>
            <person name="Stajich J.E."/>
            <person name="Rounsley S.D."/>
            <person name="Gardner M.J."/>
            <person name="Wortman J.R."/>
            <person name="Jordar V.S."/>
            <person name="Maiti R."/>
            <person name="Kodira C.D."/>
            <person name="Neafsey D.E."/>
            <person name="Zeng Q."/>
            <person name="Hung C.-Y."/>
            <person name="McMahan C."/>
            <person name="Muszewska A."/>
            <person name="Grynberg M."/>
            <person name="Mandel M.A."/>
            <person name="Kellner E.M."/>
            <person name="Barker B.M."/>
            <person name="Galgiani J.N."/>
            <person name="Orbach M.J."/>
            <person name="Kirkland T.N."/>
            <person name="Cole G.T."/>
            <person name="Henn M.R."/>
            <person name="Birren B.W."/>
            <person name="Taylor J.W."/>
        </authorList>
    </citation>
    <scope>NUCLEOTIDE SEQUENCE [LARGE SCALE GENOMIC DNA]</scope>
    <source>
        <strain evidence="4">RMSCC 3488</strain>
    </source>
</reference>
<dbReference type="Pfam" id="PF20415">
    <property type="entry name" value="DUF6699"/>
    <property type="match status" value="1"/>
</dbReference>
<evidence type="ECO:0000256" key="1">
    <source>
        <dbReference type="SAM" id="MobiDB-lite"/>
    </source>
</evidence>
<dbReference type="OrthoDB" id="5363135at2759"/>